<dbReference type="PANTHER" id="PTHR35285:SF1">
    <property type="entry name" value="2-C-METHYL-D-ERYTHRITOL 4-PHOSPHATE CYTIDYLYLTRANSFERASE"/>
    <property type="match status" value="1"/>
</dbReference>
<name>A0A2P6PFR4_ROSCH</name>
<evidence type="ECO:0000313" key="2">
    <source>
        <dbReference type="Proteomes" id="UP000238479"/>
    </source>
</evidence>
<comment type="caution">
    <text evidence="1">The sequence shown here is derived from an EMBL/GenBank/DDBJ whole genome shotgun (WGS) entry which is preliminary data.</text>
</comment>
<dbReference type="PANTHER" id="PTHR35285">
    <property type="entry name" value="2-C-METHYL-D-ERYTHRITOL 4-PHOSPHATE CYTIDYLYLTRANSFERASE"/>
    <property type="match status" value="1"/>
</dbReference>
<dbReference type="EMBL" id="PDCK01000045">
    <property type="protein sequence ID" value="PRQ20749.1"/>
    <property type="molecule type" value="Genomic_DNA"/>
</dbReference>
<gene>
    <name evidence="1" type="ORF">RchiOBHm_Chr7g0231521</name>
</gene>
<proteinExistence type="predicted"/>
<organism evidence="1 2">
    <name type="scientific">Rosa chinensis</name>
    <name type="common">China rose</name>
    <dbReference type="NCBI Taxonomy" id="74649"/>
    <lineage>
        <taxon>Eukaryota</taxon>
        <taxon>Viridiplantae</taxon>
        <taxon>Streptophyta</taxon>
        <taxon>Embryophyta</taxon>
        <taxon>Tracheophyta</taxon>
        <taxon>Spermatophyta</taxon>
        <taxon>Magnoliopsida</taxon>
        <taxon>eudicotyledons</taxon>
        <taxon>Gunneridae</taxon>
        <taxon>Pentapetalae</taxon>
        <taxon>rosids</taxon>
        <taxon>fabids</taxon>
        <taxon>Rosales</taxon>
        <taxon>Rosaceae</taxon>
        <taxon>Rosoideae</taxon>
        <taxon>Rosoideae incertae sedis</taxon>
        <taxon>Rosa</taxon>
    </lineage>
</organism>
<reference evidence="1 2" key="1">
    <citation type="journal article" date="2018" name="Nat. Genet.">
        <title>The Rosa genome provides new insights in the design of modern roses.</title>
        <authorList>
            <person name="Bendahmane M."/>
        </authorList>
    </citation>
    <scope>NUCLEOTIDE SEQUENCE [LARGE SCALE GENOMIC DNA]</scope>
    <source>
        <strain evidence="2">cv. Old Blush</strain>
    </source>
</reference>
<accession>A0A2P6PFR4</accession>
<protein>
    <submittedName>
        <fullName evidence="1">Uncharacterized protein</fullName>
    </submittedName>
</protein>
<dbReference type="AlphaFoldDB" id="A0A2P6PFR4"/>
<dbReference type="Gramene" id="PRQ20749">
    <property type="protein sequence ID" value="PRQ20749"/>
    <property type="gene ID" value="RchiOBHm_Chr7g0231521"/>
</dbReference>
<evidence type="ECO:0000313" key="1">
    <source>
        <dbReference type="EMBL" id="PRQ20749.1"/>
    </source>
</evidence>
<sequence length="169" mass="18704">MSLIGSRMEPHQLLAFVSIYDSSTDKKVGVGSLMDKASAPPLPIGSVYMEDVHVKDVWTELGQICGQNFGFSNICFSESCSMWGDDVQKLLDLHSVRDYFLLRMEKRRNGEADLVVFCHKGSDSKKELGHPHSESTIFSEMEVLGDCGRAAIHTQGSTSNPFGFTFVYG</sequence>
<dbReference type="STRING" id="74649.A0A2P6PFR4"/>
<keyword evidence="2" id="KW-1185">Reference proteome</keyword>
<dbReference type="Proteomes" id="UP000238479">
    <property type="component" value="Chromosome 7"/>
</dbReference>